<dbReference type="GeneID" id="20204045"/>
<reference evidence="2 4" key="2">
    <citation type="journal article" date="2013" name="Nature">
        <title>Insights into bilaterian evolution from three spiralian genomes.</title>
        <authorList>
            <person name="Simakov O."/>
            <person name="Marletaz F."/>
            <person name="Cho S.J."/>
            <person name="Edsinger-Gonzales E."/>
            <person name="Havlak P."/>
            <person name="Hellsten U."/>
            <person name="Kuo D.H."/>
            <person name="Larsson T."/>
            <person name="Lv J."/>
            <person name="Arendt D."/>
            <person name="Savage R."/>
            <person name="Osoegawa K."/>
            <person name="de Jong P."/>
            <person name="Grimwood J."/>
            <person name="Chapman J.A."/>
            <person name="Shapiro H."/>
            <person name="Aerts A."/>
            <person name="Otillar R.P."/>
            <person name="Terry A.Y."/>
            <person name="Boore J.L."/>
            <person name="Grigoriev I.V."/>
            <person name="Lindberg D.R."/>
            <person name="Seaver E.C."/>
            <person name="Weisblat D.A."/>
            <person name="Putnam N.H."/>
            <person name="Rokhsar D.S."/>
        </authorList>
    </citation>
    <scope>NUCLEOTIDE SEQUENCE</scope>
</reference>
<dbReference type="Proteomes" id="UP000015101">
    <property type="component" value="Unassembled WGS sequence"/>
</dbReference>
<dbReference type="CTD" id="20204045"/>
<evidence type="ECO:0000313" key="2">
    <source>
        <dbReference type="EMBL" id="ESO04154.1"/>
    </source>
</evidence>
<feature type="chain" id="PRO_5010980244" evidence="1">
    <location>
        <begin position="24"/>
        <end position="409"/>
    </location>
</feature>
<feature type="signal peptide" evidence="1">
    <location>
        <begin position="1"/>
        <end position="23"/>
    </location>
</feature>
<sequence>MSLPSILLTCLISWLLVINRCSAQNGEKCTLKTEVPAFVINDCTGRYIPSKLQNPFSITSVLAIELKPKQIQHQKFTISCERGVDFHETKCSESFPGDNWNDYNLNDQSFVGETVPTREERLDSNKIYQYQTDVQLYQNLYCRIKLKNEIPREPCRGAKLESQPDPPSHKIRLDHNCDTELVLDGERQNEANKDFLKVYGHVCFKVTTHGKLVVDCVTLSAFKYVPNYRNDDACSDTKGQSHGWGMSFVKEENQIGVGTEIETLKYIAGMVPIGEDYSCQRMNPSFELRMGISELEIGANGPKTPVSFVSELNTVLIIDGVKTHINANQETKLNIAETICIESDGGNQRFAVVSKNGRFDTGSGCYKCKQEGIHIGDGWCVPNRFQMDDQQTLCKSGRNQLSNKNSVLK</sequence>
<dbReference type="AlphaFoldDB" id="T1F5E6"/>
<dbReference type="EnsemblMetazoa" id="HelroT172495">
    <property type="protein sequence ID" value="HelroP172495"/>
    <property type="gene ID" value="HelroG172495"/>
</dbReference>
<accession>T1F5E6</accession>
<protein>
    <submittedName>
        <fullName evidence="2 3">Uncharacterized protein</fullName>
    </submittedName>
</protein>
<evidence type="ECO:0000313" key="3">
    <source>
        <dbReference type="EnsemblMetazoa" id="HelroP172495"/>
    </source>
</evidence>
<dbReference type="KEGG" id="hro:HELRODRAFT_172495"/>
<proteinExistence type="predicted"/>
<keyword evidence="1" id="KW-0732">Signal</keyword>
<evidence type="ECO:0000256" key="1">
    <source>
        <dbReference type="SAM" id="SignalP"/>
    </source>
</evidence>
<reference evidence="3" key="3">
    <citation type="submission" date="2015-06" db="UniProtKB">
        <authorList>
            <consortium name="EnsemblMetazoa"/>
        </authorList>
    </citation>
    <scope>IDENTIFICATION</scope>
</reference>
<dbReference type="EMBL" id="AMQM01004247">
    <property type="status" value="NOT_ANNOTATED_CDS"/>
    <property type="molecule type" value="Genomic_DNA"/>
</dbReference>
<gene>
    <name evidence="3" type="primary">20204045</name>
    <name evidence="2" type="ORF">HELRODRAFT_172495</name>
</gene>
<dbReference type="InParanoid" id="T1F5E6"/>
<keyword evidence="4" id="KW-1185">Reference proteome</keyword>
<name>T1F5E6_HELRO</name>
<reference evidence="4" key="1">
    <citation type="submission" date="2012-12" db="EMBL/GenBank/DDBJ databases">
        <authorList>
            <person name="Hellsten U."/>
            <person name="Grimwood J."/>
            <person name="Chapman J.A."/>
            <person name="Shapiro H."/>
            <person name="Aerts A."/>
            <person name="Otillar R.P."/>
            <person name="Terry A.Y."/>
            <person name="Boore J.L."/>
            <person name="Simakov O."/>
            <person name="Marletaz F."/>
            <person name="Cho S.-J."/>
            <person name="Edsinger-Gonzales E."/>
            <person name="Havlak P."/>
            <person name="Kuo D.-H."/>
            <person name="Larsson T."/>
            <person name="Lv J."/>
            <person name="Arendt D."/>
            <person name="Savage R."/>
            <person name="Osoegawa K."/>
            <person name="de Jong P."/>
            <person name="Lindberg D.R."/>
            <person name="Seaver E.C."/>
            <person name="Weisblat D.A."/>
            <person name="Putnam N.H."/>
            <person name="Grigoriev I.V."/>
            <person name="Rokhsar D.S."/>
        </authorList>
    </citation>
    <scope>NUCLEOTIDE SEQUENCE</scope>
</reference>
<dbReference type="HOGENOM" id="CLU_673152_0_0_1"/>
<evidence type="ECO:0000313" key="4">
    <source>
        <dbReference type="Proteomes" id="UP000015101"/>
    </source>
</evidence>
<organism evidence="3 4">
    <name type="scientific">Helobdella robusta</name>
    <name type="common">Californian leech</name>
    <dbReference type="NCBI Taxonomy" id="6412"/>
    <lineage>
        <taxon>Eukaryota</taxon>
        <taxon>Metazoa</taxon>
        <taxon>Spiralia</taxon>
        <taxon>Lophotrochozoa</taxon>
        <taxon>Annelida</taxon>
        <taxon>Clitellata</taxon>
        <taxon>Hirudinea</taxon>
        <taxon>Rhynchobdellida</taxon>
        <taxon>Glossiphoniidae</taxon>
        <taxon>Helobdella</taxon>
    </lineage>
</organism>
<dbReference type="EMBL" id="KB096502">
    <property type="protein sequence ID" value="ESO04154.1"/>
    <property type="molecule type" value="Genomic_DNA"/>
</dbReference>
<dbReference type="RefSeq" id="XP_009017423.1">
    <property type="nucleotide sequence ID" value="XM_009019175.1"/>
</dbReference>